<evidence type="ECO:0000256" key="4">
    <source>
        <dbReference type="ARBA" id="ARBA00023163"/>
    </source>
</evidence>
<keyword evidence="2" id="KW-0805">Transcription regulation</keyword>
<dbReference type="InterPro" id="IPR036390">
    <property type="entry name" value="WH_DNA-bd_sf"/>
</dbReference>
<name>A0A7H0FJ04_9ENTR</name>
<dbReference type="Gene3D" id="1.10.10.10">
    <property type="entry name" value="Winged helix-like DNA-binding domain superfamily/Winged helix DNA-binding domain"/>
    <property type="match status" value="1"/>
</dbReference>
<evidence type="ECO:0000313" key="7">
    <source>
        <dbReference type="EMBL" id="PHH04021.1"/>
    </source>
</evidence>
<evidence type="ECO:0000256" key="2">
    <source>
        <dbReference type="ARBA" id="ARBA00023015"/>
    </source>
</evidence>
<comment type="caution">
    <text evidence="7">The sequence shown here is derived from an EMBL/GenBank/DDBJ whole genome shotgun (WGS) entry which is preliminary data.</text>
</comment>
<keyword evidence="4" id="KW-0804">Transcription</keyword>
<protein>
    <submittedName>
        <fullName evidence="7">LysR family transcriptional regulator</fullName>
    </submittedName>
</protein>
<dbReference type="PROSITE" id="PS50931">
    <property type="entry name" value="HTH_LYSR"/>
    <property type="match status" value="1"/>
</dbReference>
<gene>
    <name evidence="7" type="ORF">CRX53_08565</name>
    <name evidence="6" type="ORF">OEZ79_09775</name>
</gene>
<sequence>MACLSFSFAQIEAFSTVAALGTVSQAAKQLGKDRATVSELIEFLEAALGYALFSRQGRTLALTPEGQRLKRQAALLMRQAQAFDAAARHVRHDISDEISLVYDPFVPRPFLCRLIETLAESNIRVSAWSAAREEAEAALACGAVQLALCQARNRSLGSEMAWRSVGVVELDFYAAASLFADEQPVSLFELASQPQLVMHPAPDGVAAKQGRIADRTFYTNDRALLRHMLESGQGWAFLPKHFAAASWRDVKAIDVEVGNLALSQMIVMLWKPGMTIDFAVSEAIKIIPDVWAESAVTLAGHAG</sequence>
<evidence type="ECO:0000256" key="1">
    <source>
        <dbReference type="ARBA" id="ARBA00009437"/>
    </source>
</evidence>
<dbReference type="SUPFAM" id="SSF53850">
    <property type="entry name" value="Periplasmic binding protein-like II"/>
    <property type="match status" value="1"/>
</dbReference>
<organism evidence="7 8">
    <name type="scientific">Leclercia adecarboxylata</name>
    <dbReference type="NCBI Taxonomy" id="83655"/>
    <lineage>
        <taxon>Bacteria</taxon>
        <taxon>Pseudomonadati</taxon>
        <taxon>Pseudomonadota</taxon>
        <taxon>Gammaproteobacteria</taxon>
        <taxon>Enterobacterales</taxon>
        <taxon>Enterobacteriaceae</taxon>
        <taxon>Leclercia</taxon>
    </lineage>
</organism>
<dbReference type="GO" id="GO:0003700">
    <property type="term" value="F:DNA-binding transcription factor activity"/>
    <property type="evidence" value="ECO:0007669"/>
    <property type="project" value="InterPro"/>
</dbReference>
<dbReference type="OrthoDB" id="196624at2"/>
<feature type="domain" description="HTH lysR-type" evidence="5">
    <location>
        <begin position="6"/>
        <end position="63"/>
    </location>
</feature>
<evidence type="ECO:0000313" key="8">
    <source>
        <dbReference type="Proteomes" id="UP000222768"/>
    </source>
</evidence>
<reference evidence="7" key="2">
    <citation type="submission" date="2017-09" db="EMBL/GenBank/DDBJ databases">
        <title>FDA dAtabase for Regulatory Grade micrObial Sequences (FDA-ARGOS): Supporting development and validation of Infectious Disease Dx tests.</title>
        <authorList>
            <person name="Minogue T."/>
            <person name="Wolcott M."/>
            <person name="Wasieloski L."/>
            <person name="Aguilar W."/>
            <person name="Moore D."/>
            <person name="Tallon L.J."/>
            <person name="Sadzewicz L."/>
            <person name="Ott S."/>
            <person name="Zhao X."/>
            <person name="Nagaraj S."/>
            <person name="Vavikolanu K."/>
            <person name="Aluvathingal J."/>
            <person name="Nadendla S."/>
            <person name="Sichtig H."/>
        </authorList>
    </citation>
    <scope>NUCLEOTIDE SEQUENCE</scope>
    <source>
        <strain evidence="7">FDAARGOS_404</strain>
    </source>
</reference>
<dbReference type="RefSeq" id="WP_032617911.1">
    <property type="nucleotide sequence ID" value="NZ_CBCYCG010000003.1"/>
</dbReference>
<dbReference type="Gene3D" id="3.40.190.290">
    <property type="match status" value="1"/>
</dbReference>
<proteinExistence type="inferred from homology"/>
<dbReference type="SUPFAM" id="SSF46785">
    <property type="entry name" value="Winged helix' DNA-binding domain"/>
    <property type="match status" value="1"/>
</dbReference>
<dbReference type="GO" id="GO:0000976">
    <property type="term" value="F:transcription cis-regulatory region binding"/>
    <property type="evidence" value="ECO:0007669"/>
    <property type="project" value="TreeGrafter"/>
</dbReference>
<dbReference type="InterPro" id="IPR005119">
    <property type="entry name" value="LysR_subst-bd"/>
</dbReference>
<keyword evidence="3" id="KW-0238">DNA-binding</keyword>
<comment type="similarity">
    <text evidence="1">Belongs to the LysR transcriptional regulatory family.</text>
</comment>
<dbReference type="EMBL" id="JAOURS010000007">
    <property type="protein sequence ID" value="MDC6638522.1"/>
    <property type="molecule type" value="Genomic_DNA"/>
</dbReference>
<accession>A0A7H0FJ04</accession>
<dbReference type="Proteomes" id="UP000222768">
    <property type="component" value="Unassembled WGS sequence"/>
</dbReference>
<dbReference type="Pfam" id="PF00126">
    <property type="entry name" value="HTH_1"/>
    <property type="match status" value="1"/>
</dbReference>
<reference evidence="6" key="3">
    <citation type="journal article" date="2023" name="Genes Genomics">
        <title>Genomic insights of Leclercia adecarboxylata strains linked to an outbreak in public hospitals in Mexico.</title>
        <authorList>
            <person name="Barrios-Villa E."/>
            <person name="Pacheco-Flores B."/>
            <person name="Lozano-Zarain P."/>
            <person name="Del Campo-Ortega R."/>
            <person name="de Jesus Ascencio-Montiel I."/>
            <person name="Gonzalez-Leon M."/>
            <person name="Camorlinga-Ponce M."/>
            <person name="Gaytan Cervantes F.J."/>
            <person name="Gonzalez Torres C."/>
            <person name="Aguilar E."/>
            <person name="Gonzalez Ibarra J."/>
            <person name="Torres Lopez F.J."/>
            <person name="Rosas-Vargas H."/>
            <person name="Gonzalez-Bonilla C.R."/>
            <person name="Del Carmen Rocha-Gracia R."/>
        </authorList>
    </citation>
    <scope>NUCLEOTIDE SEQUENCE</scope>
    <source>
        <strain evidence="6">Lac40</strain>
    </source>
</reference>
<dbReference type="Pfam" id="PF03466">
    <property type="entry name" value="LysR_substrate"/>
    <property type="match status" value="1"/>
</dbReference>
<dbReference type="PANTHER" id="PTHR30126">
    <property type="entry name" value="HTH-TYPE TRANSCRIPTIONAL REGULATOR"/>
    <property type="match status" value="1"/>
</dbReference>
<evidence type="ECO:0000259" key="5">
    <source>
        <dbReference type="PROSITE" id="PS50931"/>
    </source>
</evidence>
<dbReference type="EMBL" id="PDLK01000002">
    <property type="protein sequence ID" value="PHH04021.1"/>
    <property type="molecule type" value="Genomic_DNA"/>
</dbReference>
<evidence type="ECO:0000256" key="3">
    <source>
        <dbReference type="ARBA" id="ARBA00023125"/>
    </source>
</evidence>
<evidence type="ECO:0000313" key="6">
    <source>
        <dbReference type="EMBL" id="MDC6638522.1"/>
    </source>
</evidence>
<dbReference type="Proteomes" id="UP001149314">
    <property type="component" value="Unassembled WGS sequence"/>
</dbReference>
<dbReference type="InterPro" id="IPR000847">
    <property type="entry name" value="LysR_HTH_N"/>
</dbReference>
<dbReference type="AlphaFoldDB" id="A0A7H0FJ04"/>
<dbReference type="InterPro" id="IPR036388">
    <property type="entry name" value="WH-like_DNA-bd_sf"/>
</dbReference>
<reference evidence="8" key="1">
    <citation type="submission" date="2017-09" db="EMBL/GenBank/DDBJ databases">
        <title>FDA dAtabase for Regulatory Grade micrObial Sequences (FDA-ARGOS): Supporting development and validation of Infectious Disease Dx tests.</title>
        <authorList>
            <person name="Minogue T."/>
            <person name="Wolcott M."/>
            <person name="Wasieloski L."/>
            <person name="Aguilar W."/>
            <person name="Moore D."/>
            <person name="Tallon L."/>
            <person name="Sadzewicz L."/>
            <person name="Ott S."/>
            <person name="Zhao X."/>
            <person name="Nagaraj S."/>
            <person name="Vavikolanu K."/>
            <person name="Aluvathingal J."/>
            <person name="Nadendla S."/>
            <person name="Sichtig H."/>
        </authorList>
    </citation>
    <scope>NUCLEOTIDE SEQUENCE [LARGE SCALE GENOMIC DNA]</scope>
    <source>
        <strain evidence="8">FDAARGOS_404</strain>
    </source>
</reference>
<dbReference type="PANTHER" id="PTHR30126:SF91">
    <property type="entry name" value="LYSR FAMILY TRANSCRIPTIONAL REGULATOR"/>
    <property type="match status" value="1"/>
</dbReference>